<keyword evidence="11" id="KW-0175">Coiled coil</keyword>
<dbReference type="GO" id="GO:0005763">
    <property type="term" value="C:mitochondrial small ribosomal subunit"/>
    <property type="evidence" value="ECO:0007669"/>
    <property type="project" value="UniProtKB-ARBA"/>
</dbReference>
<evidence type="ECO:0000256" key="10">
    <source>
        <dbReference type="ARBA" id="ARBA00022980"/>
    </source>
</evidence>
<sequence>MHPSDSKSIVVIFCEPPPPRAEWFSLKMAASILQRCLSPVQTFTKCVNYRSIVRRSLLSSAYTDPAVWEQRPRDAQDLGQLASLMDRTYERKFPVSSLVIARFIDNLSSKEEVDQAQYYLYKFRHSPNCWYLRDWTIHSWIRRCLKYGARDKALYSLKNKVQFGMFPDDFSFNLLIDSFLKDEDFKGACSVVEEVMLQESFERISTQILSLYALSKYLATKPELSWQEERSLGASLMLAGLKQENSVGFSARLLGLALIGKVELSRGIHAVFHEMPLIWTSGYLGRALAVMDAVCDFRDVKLSEEVVQVFLNQLYKMPVEKRLDKNPDLLAIRFASTNPILDPWIYILLRKAVLSKVIENIKCLFCKIGSQMPQGQNSFHCMDGAQVSSIISRDSQSAVSQELMNTSQTCLYPPESCLDTCQSNQCGRSLSDASSESSNRNSLDSRSKDQPLQVTITNETFEEKSI</sequence>
<keyword evidence="8" id="KW-0694">RNA-binding</keyword>
<evidence type="ECO:0000313" key="20">
    <source>
        <dbReference type="Proteomes" id="UP000694427"/>
    </source>
</evidence>
<keyword evidence="9" id="KW-0809">Transit peptide</keyword>
<dbReference type="InterPro" id="IPR011990">
    <property type="entry name" value="TPR-like_helical_dom_sf"/>
</dbReference>
<dbReference type="Pfam" id="PF10037">
    <property type="entry name" value="MRP-S27"/>
    <property type="match status" value="1"/>
</dbReference>
<dbReference type="GO" id="GO:0006417">
    <property type="term" value="P:regulation of translation"/>
    <property type="evidence" value="ECO:0007669"/>
    <property type="project" value="UniProtKB-KW"/>
</dbReference>
<evidence type="ECO:0000256" key="17">
    <source>
        <dbReference type="ARBA" id="ARBA00075386"/>
    </source>
</evidence>
<evidence type="ECO:0000256" key="11">
    <source>
        <dbReference type="ARBA" id="ARBA00023054"/>
    </source>
</evidence>
<dbReference type="GO" id="GO:0019843">
    <property type="term" value="F:rRNA binding"/>
    <property type="evidence" value="ECO:0007669"/>
    <property type="project" value="UniProtKB-KW"/>
</dbReference>
<dbReference type="FunFam" id="1.25.40.10:FF:000232">
    <property type="entry name" value="28S ribosomal protein S27, mitochondrial"/>
    <property type="match status" value="1"/>
</dbReference>
<dbReference type="InterPro" id="IPR034913">
    <property type="entry name" value="mS27/PTCD2"/>
</dbReference>
<evidence type="ECO:0000256" key="9">
    <source>
        <dbReference type="ARBA" id="ARBA00022946"/>
    </source>
</evidence>
<dbReference type="InterPro" id="IPR019266">
    <property type="entry name" value="Ribosomal_mS27"/>
</dbReference>
<evidence type="ECO:0000256" key="1">
    <source>
        <dbReference type="ARBA" id="ARBA00004173"/>
    </source>
</evidence>
<dbReference type="GO" id="GO:0005743">
    <property type="term" value="C:mitochondrial inner membrane"/>
    <property type="evidence" value="ECO:0007669"/>
    <property type="project" value="UniProtKB-ARBA"/>
</dbReference>
<keyword evidence="13" id="KW-0687">Ribonucleoprotein</keyword>
<evidence type="ECO:0000256" key="5">
    <source>
        <dbReference type="ARBA" id="ARBA00022730"/>
    </source>
</evidence>
<evidence type="ECO:0000256" key="16">
    <source>
        <dbReference type="ARBA" id="ARBA00074987"/>
    </source>
</evidence>
<keyword evidence="12" id="KW-0496">Mitochondrion</keyword>
<dbReference type="Ensembl" id="ENSCCRT00010106587.1">
    <property type="protein sequence ID" value="ENSCCRP00010096105.1"/>
    <property type="gene ID" value="ENSCCRG00010041879.1"/>
</dbReference>
<keyword evidence="20" id="KW-1185">Reference proteome</keyword>
<organism evidence="19 20">
    <name type="scientific">Cyprinus carpio</name>
    <name type="common">Common carp</name>
    <dbReference type="NCBI Taxonomy" id="7962"/>
    <lineage>
        <taxon>Eukaryota</taxon>
        <taxon>Metazoa</taxon>
        <taxon>Chordata</taxon>
        <taxon>Craniata</taxon>
        <taxon>Vertebrata</taxon>
        <taxon>Euteleostomi</taxon>
        <taxon>Actinopterygii</taxon>
        <taxon>Neopterygii</taxon>
        <taxon>Teleostei</taxon>
        <taxon>Ostariophysi</taxon>
        <taxon>Cypriniformes</taxon>
        <taxon>Cyprinidae</taxon>
        <taxon>Cyprininae</taxon>
        <taxon>Cyprinus</taxon>
    </lineage>
</organism>
<evidence type="ECO:0000313" key="19">
    <source>
        <dbReference type="Ensembl" id="ENSCCRP00010096105.1"/>
    </source>
</evidence>
<evidence type="ECO:0000256" key="2">
    <source>
        <dbReference type="ARBA" id="ARBA00004496"/>
    </source>
</evidence>
<evidence type="ECO:0000256" key="8">
    <source>
        <dbReference type="ARBA" id="ARBA00022884"/>
    </source>
</evidence>
<protein>
    <recommendedName>
        <fullName evidence="15">Small ribosomal subunit protein mS27</fullName>
    </recommendedName>
    <alternativeName>
        <fullName evidence="17">28S ribosomal protein S27, mitochondrial</fullName>
    </alternativeName>
    <alternativeName>
        <fullName evidence="16">Mitochondrial ribosomal protein S27</fullName>
    </alternativeName>
</protein>
<dbReference type="Proteomes" id="UP000694427">
    <property type="component" value="Unplaced"/>
</dbReference>
<dbReference type="PANTHER" id="PTHR21393:SF0">
    <property type="entry name" value="SMALL RIBOSOMAL SUBUNIT PROTEIN MS27"/>
    <property type="match status" value="1"/>
</dbReference>
<comment type="subcellular location">
    <subcellularLocation>
        <location evidence="2">Cytoplasm</location>
    </subcellularLocation>
    <subcellularLocation>
        <location evidence="1">Mitochondrion</location>
    </subcellularLocation>
</comment>
<evidence type="ECO:0000256" key="13">
    <source>
        <dbReference type="ARBA" id="ARBA00023274"/>
    </source>
</evidence>
<feature type="region of interest" description="Disordered" evidence="18">
    <location>
        <begin position="430"/>
        <end position="466"/>
    </location>
</feature>
<name>A0A8C1NV02_CYPCA</name>
<dbReference type="GO" id="GO:0000049">
    <property type="term" value="F:tRNA binding"/>
    <property type="evidence" value="ECO:0007669"/>
    <property type="project" value="UniProtKB-KW"/>
</dbReference>
<keyword evidence="4" id="KW-0820">tRNA-binding</keyword>
<evidence type="ECO:0000256" key="4">
    <source>
        <dbReference type="ARBA" id="ARBA00022555"/>
    </source>
</evidence>
<keyword evidence="10" id="KW-0689">Ribosomal protein</keyword>
<evidence type="ECO:0000256" key="18">
    <source>
        <dbReference type="SAM" id="MobiDB-lite"/>
    </source>
</evidence>
<dbReference type="AlphaFoldDB" id="A0A8C1NV02"/>
<evidence type="ECO:0000256" key="3">
    <source>
        <dbReference type="ARBA" id="ARBA00022490"/>
    </source>
</evidence>
<dbReference type="Gene3D" id="1.25.40.10">
    <property type="entry name" value="Tetratricopeptide repeat domain"/>
    <property type="match status" value="1"/>
</dbReference>
<dbReference type="PANTHER" id="PTHR21393">
    <property type="entry name" value="MITOCHONDRIAL 28S RIBOSOMAL PROTEIN S27"/>
    <property type="match status" value="1"/>
</dbReference>
<evidence type="ECO:0000256" key="14">
    <source>
        <dbReference type="ARBA" id="ARBA00061536"/>
    </source>
</evidence>
<evidence type="ECO:0000256" key="6">
    <source>
        <dbReference type="ARBA" id="ARBA00022737"/>
    </source>
</evidence>
<proteinExistence type="inferred from homology"/>
<feature type="compositionally biased region" description="Low complexity" evidence="18">
    <location>
        <begin position="430"/>
        <end position="442"/>
    </location>
</feature>
<evidence type="ECO:0000256" key="15">
    <source>
        <dbReference type="ARBA" id="ARBA00069223"/>
    </source>
</evidence>
<keyword evidence="7" id="KW-0810">Translation regulation</keyword>
<keyword evidence="3" id="KW-0963">Cytoplasm</keyword>
<keyword evidence="5" id="KW-0699">rRNA-binding</keyword>
<reference evidence="19" key="2">
    <citation type="submission" date="2025-09" db="UniProtKB">
        <authorList>
            <consortium name="Ensembl"/>
        </authorList>
    </citation>
    <scope>IDENTIFICATION</scope>
</reference>
<keyword evidence="6" id="KW-0677">Repeat</keyword>
<evidence type="ECO:0000256" key="7">
    <source>
        <dbReference type="ARBA" id="ARBA00022845"/>
    </source>
</evidence>
<evidence type="ECO:0000256" key="12">
    <source>
        <dbReference type="ARBA" id="ARBA00023128"/>
    </source>
</evidence>
<feature type="compositionally biased region" description="Polar residues" evidence="18">
    <location>
        <begin position="450"/>
        <end position="459"/>
    </location>
</feature>
<reference evidence="19" key="1">
    <citation type="submission" date="2025-08" db="UniProtKB">
        <authorList>
            <consortium name="Ensembl"/>
        </authorList>
    </citation>
    <scope>IDENTIFICATION</scope>
</reference>
<comment type="similarity">
    <text evidence="14">Belongs to the mitochondrion-specific ribosomal protein mS27 family.</text>
</comment>
<accession>A0A8C1NV02</accession>